<sequence length="161" mass="16883">MPDRGHLFRASPFDSHAARLDFRSSSPLSSGAATPVVPSPQHTRPMGSSSPPTSPTKSKKQRTGRNFLGMSHHTTWELTGLIVSIIIVAAVMTGLVIIRNHTVQKLGGAEGAKSSKAEPSSTSGVGPPRVAVDPAGVQTMEQSTASVVLDWQENSSSRGTT</sequence>
<keyword evidence="2" id="KW-0812">Transmembrane</keyword>
<evidence type="ECO:0000256" key="1">
    <source>
        <dbReference type="SAM" id="MobiDB-lite"/>
    </source>
</evidence>
<evidence type="ECO:0000313" key="3">
    <source>
        <dbReference type="EMBL" id="KAK8761128.1"/>
    </source>
</evidence>
<evidence type="ECO:0000313" key="4">
    <source>
        <dbReference type="Proteomes" id="UP001321473"/>
    </source>
</evidence>
<keyword evidence="2" id="KW-0472">Membrane</keyword>
<dbReference type="AlphaFoldDB" id="A0AAQ4DF88"/>
<dbReference type="EMBL" id="JARKHS020031515">
    <property type="protein sequence ID" value="KAK8761128.1"/>
    <property type="molecule type" value="Genomic_DNA"/>
</dbReference>
<evidence type="ECO:0000256" key="2">
    <source>
        <dbReference type="SAM" id="Phobius"/>
    </source>
</evidence>
<organism evidence="3 4">
    <name type="scientific">Amblyomma americanum</name>
    <name type="common">Lone star tick</name>
    <dbReference type="NCBI Taxonomy" id="6943"/>
    <lineage>
        <taxon>Eukaryota</taxon>
        <taxon>Metazoa</taxon>
        <taxon>Ecdysozoa</taxon>
        <taxon>Arthropoda</taxon>
        <taxon>Chelicerata</taxon>
        <taxon>Arachnida</taxon>
        <taxon>Acari</taxon>
        <taxon>Parasitiformes</taxon>
        <taxon>Ixodida</taxon>
        <taxon>Ixodoidea</taxon>
        <taxon>Ixodidae</taxon>
        <taxon>Amblyomminae</taxon>
        <taxon>Amblyomma</taxon>
    </lineage>
</organism>
<reference evidence="3 4" key="1">
    <citation type="journal article" date="2023" name="Arcadia Sci">
        <title>De novo assembly of a long-read Amblyomma americanum tick genome.</title>
        <authorList>
            <person name="Chou S."/>
            <person name="Poskanzer K.E."/>
            <person name="Rollins M."/>
            <person name="Thuy-Boun P.S."/>
        </authorList>
    </citation>
    <scope>NUCLEOTIDE SEQUENCE [LARGE SCALE GENOMIC DNA]</scope>
    <source>
        <strain evidence="3">F_SG_1</strain>
        <tissue evidence="3">Salivary glands</tissue>
    </source>
</reference>
<protein>
    <submittedName>
        <fullName evidence="3">Uncharacterized protein</fullName>
    </submittedName>
</protein>
<feature type="transmembrane region" description="Helical" evidence="2">
    <location>
        <begin position="78"/>
        <end position="98"/>
    </location>
</feature>
<keyword evidence="2" id="KW-1133">Transmembrane helix</keyword>
<gene>
    <name evidence="3" type="ORF">V5799_027602</name>
</gene>
<dbReference type="Proteomes" id="UP001321473">
    <property type="component" value="Unassembled WGS sequence"/>
</dbReference>
<feature type="region of interest" description="Disordered" evidence="1">
    <location>
        <begin position="108"/>
        <end position="132"/>
    </location>
</feature>
<proteinExistence type="predicted"/>
<name>A0AAQ4DF88_AMBAM</name>
<accession>A0AAQ4DF88</accession>
<feature type="region of interest" description="Disordered" evidence="1">
    <location>
        <begin position="24"/>
        <end position="64"/>
    </location>
</feature>
<keyword evidence="4" id="KW-1185">Reference proteome</keyword>
<comment type="caution">
    <text evidence="3">The sequence shown here is derived from an EMBL/GenBank/DDBJ whole genome shotgun (WGS) entry which is preliminary data.</text>
</comment>